<reference evidence="2" key="1">
    <citation type="submission" date="2019-10" db="EMBL/GenBank/DDBJ databases">
        <authorList>
            <consortium name="DOE Joint Genome Institute"/>
            <person name="Kuo A."/>
            <person name="Miyauchi S."/>
            <person name="Kiss E."/>
            <person name="Drula E."/>
            <person name="Kohler A."/>
            <person name="Sanchez-Garcia M."/>
            <person name="Andreopoulos B."/>
            <person name="Barry K.W."/>
            <person name="Bonito G."/>
            <person name="Buee M."/>
            <person name="Carver A."/>
            <person name="Chen C."/>
            <person name="Cichocki N."/>
            <person name="Clum A."/>
            <person name="Culley D."/>
            <person name="Crous P.W."/>
            <person name="Fauchery L."/>
            <person name="Girlanda M."/>
            <person name="Hayes R."/>
            <person name="Keri Z."/>
            <person name="LaButti K."/>
            <person name="Lipzen A."/>
            <person name="Lombard V."/>
            <person name="Magnuson J."/>
            <person name="Maillard F."/>
            <person name="Morin E."/>
            <person name="Murat C."/>
            <person name="Nolan M."/>
            <person name="Ohm R."/>
            <person name="Pangilinan J."/>
            <person name="Pereira M."/>
            <person name="Perotto S."/>
            <person name="Peter M."/>
            <person name="Riley R."/>
            <person name="Sitrit Y."/>
            <person name="Stielow B."/>
            <person name="Szollosi G."/>
            <person name="Zifcakova L."/>
            <person name="Stursova M."/>
            <person name="Spatafora J.W."/>
            <person name="Tedersoo L."/>
            <person name="Vaario L.-M."/>
            <person name="Yamada A."/>
            <person name="Yan M."/>
            <person name="Wang P."/>
            <person name="Xu J."/>
            <person name="Bruns T."/>
            <person name="Baldrian P."/>
            <person name="Vilgalys R."/>
            <person name="Henrissat B."/>
            <person name="Grigoriev I.V."/>
            <person name="Hibbett D."/>
            <person name="Nagy L.G."/>
            <person name="Martin F.M."/>
        </authorList>
    </citation>
    <scope>NUCLEOTIDE SEQUENCE</scope>
    <source>
        <strain evidence="2">BED1</strain>
    </source>
</reference>
<dbReference type="AlphaFoldDB" id="A0AAD4BZR0"/>
<keyword evidence="3" id="KW-1185">Reference proteome</keyword>
<evidence type="ECO:0000313" key="3">
    <source>
        <dbReference type="Proteomes" id="UP001194468"/>
    </source>
</evidence>
<dbReference type="Proteomes" id="UP001194468">
    <property type="component" value="Unassembled WGS sequence"/>
</dbReference>
<comment type="caution">
    <text evidence="2">The sequence shown here is derived from an EMBL/GenBank/DDBJ whole genome shotgun (WGS) entry which is preliminary data.</text>
</comment>
<proteinExistence type="predicted"/>
<keyword evidence="1" id="KW-1133">Transmembrane helix</keyword>
<gene>
    <name evidence="2" type="ORF">L210DRAFT_212191</name>
</gene>
<keyword evidence="1" id="KW-0472">Membrane</keyword>
<reference evidence="2" key="2">
    <citation type="journal article" date="2020" name="Nat. Commun.">
        <title>Large-scale genome sequencing of mycorrhizal fungi provides insights into the early evolution of symbiotic traits.</title>
        <authorList>
            <person name="Miyauchi S."/>
            <person name="Kiss E."/>
            <person name="Kuo A."/>
            <person name="Drula E."/>
            <person name="Kohler A."/>
            <person name="Sanchez-Garcia M."/>
            <person name="Morin E."/>
            <person name="Andreopoulos B."/>
            <person name="Barry K.W."/>
            <person name="Bonito G."/>
            <person name="Buee M."/>
            <person name="Carver A."/>
            <person name="Chen C."/>
            <person name="Cichocki N."/>
            <person name="Clum A."/>
            <person name="Culley D."/>
            <person name="Crous P.W."/>
            <person name="Fauchery L."/>
            <person name="Girlanda M."/>
            <person name="Hayes R.D."/>
            <person name="Keri Z."/>
            <person name="LaButti K."/>
            <person name="Lipzen A."/>
            <person name="Lombard V."/>
            <person name="Magnuson J."/>
            <person name="Maillard F."/>
            <person name="Murat C."/>
            <person name="Nolan M."/>
            <person name="Ohm R.A."/>
            <person name="Pangilinan J."/>
            <person name="Pereira M.F."/>
            <person name="Perotto S."/>
            <person name="Peter M."/>
            <person name="Pfister S."/>
            <person name="Riley R."/>
            <person name="Sitrit Y."/>
            <person name="Stielow J.B."/>
            <person name="Szollosi G."/>
            <person name="Zifcakova L."/>
            <person name="Stursova M."/>
            <person name="Spatafora J.W."/>
            <person name="Tedersoo L."/>
            <person name="Vaario L.M."/>
            <person name="Yamada A."/>
            <person name="Yan M."/>
            <person name="Wang P."/>
            <person name="Xu J."/>
            <person name="Bruns T."/>
            <person name="Baldrian P."/>
            <person name="Vilgalys R."/>
            <person name="Dunand C."/>
            <person name="Henrissat B."/>
            <person name="Grigoriev I.V."/>
            <person name="Hibbett D."/>
            <person name="Nagy L.G."/>
            <person name="Martin F.M."/>
        </authorList>
    </citation>
    <scope>NUCLEOTIDE SEQUENCE</scope>
    <source>
        <strain evidence="2">BED1</strain>
    </source>
</reference>
<organism evidence="2 3">
    <name type="scientific">Boletus edulis BED1</name>
    <dbReference type="NCBI Taxonomy" id="1328754"/>
    <lineage>
        <taxon>Eukaryota</taxon>
        <taxon>Fungi</taxon>
        <taxon>Dikarya</taxon>
        <taxon>Basidiomycota</taxon>
        <taxon>Agaricomycotina</taxon>
        <taxon>Agaricomycetes</taxon>
        <taxon>Agaricomycetidae</taxon>
        <taxon>Boletales</taxon>
        <taxon>Boletineae</taxon>
        <taxon>Boletaceae</taxon>
        <taxon>Boletoideae</taxon>
        <taxon>Boletus</taxon>
    </lineage>
</organism>
<keyword evidence="1" id="KW-0812">Transmembrane</keyword>
<sequence length="127" mass="14169">MIRMPSAVSNRTCDLAARTQSCKSGVALIISADSAVLSLLLSLPFLLFRVKFQNISDLLHFNHTGTTTGFSGMQLPQVTQCTLYRSALSCHCRMEHQQFCNVPSNLQHLRKNGIGKWDTRLTRNTNS</sequence>
<protein>
    <submittedName>
        <fullName evidence="2">Uncharacterized protein</fullName>
    </submittedName>
</protein>
<dbReference type="EMBL" id="WHUW01000007">
    <property type="protein sequence ID" value="KAF8444132.1"/>
    <property type="molecule type" value="Genomic_DNA"/>
</dbReference>
<name>A0AAD4BZR0_BOLED</name>
<feature type="transmembrane region" description="Helical" evidence="1">
    <location>
        <begin position="25"/>
        <end position="48"/>
    </location>
</feature>
<evidence type="ECO:0000256" key="1">
    <source>
        <dbReference type="SAM" id="Phobius"/>
    </source>
</evidence>
<evidence type="ECO:0000313" key="2">
    <source>
        <dbReference type="EMBL" id="KAF8444132.1"/>
    </source>
</evidence>
<accession>A0AAD4BZR0</accession>